<dbReference type="AlphaFoldDB" id="A0A8H3M3X2"/>
<gene>
    <name evidence="1" type="ORF">RCL2_002397200</name>
</gene>
<evidence type="ECO:0000313" key="1">
    <source>
        <dbReference type="EMBL" id="GES97376.1"/>
    </source>
</evidence>
<sequence length="120" mass="13818">MIRIPSTKPTTKIQIDYCKYSSNKARQYTQIMDQANVMMSSYKTDAIQEPNFYKRLQGNNLFITRISFYQELELTIWLICNHQYLANQGSVVPSPERFSSSIASAPLRNVDIGGVPDFRN</sequence>
<protein>
    <submittedName>
        <fullName evidence="1">Uncharacterized protein</fullName>
    </submittedName>
</protein>
<evidence type="ECO:0000313" key="2">
    <source>
        <dbReference type="Proteomes" id="UP000615446"/>
    </source>
</evidence>
<name>A0A8H3M3X2_9GLOM</name>
<accession>A0A8H3M3X2</accession>
<organism evidence="1 2">
    <name type="scientific">Rhizophagus clarus</name>
    <dbReference type="NCBI Taxonomy" id="94130"/>
    <lineage>
        <taxon>Eukaryota</taxon>
        <taxon>Fungi</taxon>
        <taxon>Fungi incertae sedis</taxon>
        <taxon>Mucoromycota</taxon>
        <taxon>Glomeromycotina</taxon>
        <taxon>Glomeromycetes</taxon>
        <taxon>Glomerales</taxon>
        <taxon>Glomeraceae</taxon>
        <taxon>Rhizophagus</taxon>
    </lineage>
</organism>
<dbReference type="EMBL" id="BLAL01000259">
    <property type="protein sequence ID" value="GES97376.1"/>
    <property type="molecule type" value="Genomic_DNA"/>
</dbReference>
<reference evidence="1" key="1">
    <citation type="submission" date="2019-10" db="EMBL/GenBank/DDBJ databases">
        <title>Conservation and host-specific expression of non-tandemly repeated heterogenous ribosome RNA gene in arbuscular mycorrhizal fungi.</title>
        <authorList>
            <person name="Maeda T."/>
            <person name="Kobayashi Y."/>
            <person name="Nakagawa T."/>
            <person name="Ezawa T."/>
            <person name="Yamaguchi K."/>
            <person name="Bino T."/>
            <person name="Nishimoto Y."/>
            <person name="Shigenobu S."/>
            <person name="Kawaguchi M."/>
        </authorList>
    </citation>
    <scope>NUCLEOTIDE SEQUENCE</scope>
    <source>
        <strain evidence="1">HR1</strain>
    </source>
</reference>
<proteinExistence type="predicted"/>
<comment type="caution">
    <text evidence="1">The sequence shown here is derived from an EMBL/GenBank/DDBJ whole genome shotgun (WGS) entry which is preliminary data.</text>
</comment>
<dbReference type="Proteomes" id="UP000615446">
    <property type="component" value="Unassembled WGS sequence"/>
</dbReference>